<protein>
    <recommendedName>
        <fullName evidence="7">DUF4148 domain-containing protein</fullName>
    </recommendedName>
</protein>
<dbReference type="AlphaFoldDB" id="A0A1I7EJ00"/>
<reference evidence="3 6" key="2">
    <citation type="submission" date="2021-02" db="EMBL/GenBank/DDBJ databases">
        <authorList>
            <person name="Vanwijnsberghe S."/>
        </authorList>
    </citation>
    <scope>NUCLEOTIDE SEQUENCE [LARGE SCALE GENOMIC DNA]</scope>
    <source>
        <strain evidence="3 6">R-69658</strain>
    </source>
</reference>
<organism evidence="4 5">
    <name type="scientific">Paraburkholderia aspalathi</name>
    <dbReference type="NCBI Taxonomy" id="1324617"/>
    <lineage>
        <taxon>Bacteria</taxon>
        <taxon>Pseudomonadati</taxon>
        <taxon>Pseudomonadota</taxon>
        <taxon>Betaproteobacteria</taxon>
        <taxon>Burkholderiales</taxon>
        <taxon>Burkholderiaceae</taxon>
        <taxon>Paraburkholderia</taxon>
    </lineage>
</organism>
<evidence type="ECO:0008006" key="7">
    <source>
        <dbReference type="Google" id="ProtNLM"/>
    </source>
</evidence>
<keyword evidence="6" id="KW-1185">Reference proteome</keyword>
<dbReference type="EMBL" id="FPBH01000023">
    <property type="protein sequence ID" value="SFU23913.1"/>
    <property type="molecule type" value="Genomic_DNA"/>
</dbReference>
<evidence type="ECO:0000313" key="5">
    <source>
        <dbReference type="Proteomes" id="UP000198844"/>
    </source>
</evidence>
<feature type="signal peptide" evidence="2">
    <location>
        <begin position="1"/>
        <end position="21"/>
    </location>
</feature>
<dbReference type="RefSeq" id="WP_093642026.1">
    <property type="nucleotide sequence ID" value="NZ_CAJNBA010000001.1"/>
</dbReference>
<sequence length="83" mass="8813">MKTLRLVAICAASLSLGQVWAQDNPVQSATPPAAQDVGGTVSASTGESGSTATLSRQQVYQDLIRAQQSGEQSRLRSEFYRGK</sequence>
<dbReference type="GeneID" id="77193262"/>
<feature type="region of interest" description="Disordered" evidence="1">
    <location>
        <begin position="24"/>
        <end position="53"/>
    </location>
</feature>
<accession>A0A1I7EJ00</accession>
<proteinExistence type="predicted"/>
<feature type="chain" id="PRO_5011751521" description="DUF4148 domain-containing protein" evidence="2">
    <location>
        <begin position="22"/>
        <end position="83"/>
    </location>
</feature>
<name>A0A1I7EJ00_9BURK</name>
<gene>
    <name evidence="3" type="ORF">R69658_07314</name>
    <name evidence="4" type="ORF">SAMN05192563_1023145</name>
</gene>
<dbReference type="OrthoDB" id="9110298at2"/>
<reference evidence="4 5" key="1">
    <citation type="submission" date="2016-10" db="EMBL/GenBank/DDBJ databases">
        <authorList>
            <person name="de Groot N.N."/>
        </authorList>
    </citation>
    <scope>NUCLEOTIDE SEQUENCE [LARGE SCALE GENOMIC DNA]</scope>
    <source>
        <strain evidence="4 5">LMG 27731</strain>
    </source>
</reference>
<dbReference type="Proteomes" id="UP000198844">
    <property type="component" value="Unassembled WGS sequence"/>
</dbReference>
<evidence type="ECO:0000313" key="4">
    <source>
        <dbReference type="EMBL" id="SFU23913.1"/>
    </source>
</evidence>
<keyword evidence="2" id="KW-0732">Signal</keyword>
<evidence type="ECO:0000313" key="6">
    <source>
        <dbReference type="Proteomes" id="UP000674425"/>
    </source>
</evidence>
<evidence type="ECO:0000313" key="3">
    <source>
        <dbReference type="EMBL" id="CAE6854226.1"/>
    </source>
</evidence>
<evidence type="ECO:0000256" key="1">
    <source>
        <dbReference type="SAM" id="MobiDB-lite"/>
    </source>
</evidence>
<evidence type="ECO:0000256" key="2">
    <source>
        <dbReference type="SAM" id="SignalP"/>
    </source>
</evidence>
<feature type="compositionally biased region" description="Low complexity" evidence="1">
    <location>
        <begin position="37"/>
        <end position="53"/>
    </location>
</feature>
<dbReference type="EMBL" id="CAJNAU010000131">
    <property type="protein sequence ID" value="CAE6854226.1"/>
    <property type="molecule type" value="Genomic_DNA"/>
</dbReference>
<dbReference type="Proteomes" id="UP000674425">
    <property type="component" value="Unassembled WGS sequence"/>
</dbReference>